<dbReference type="EMBL" id="AP022871">
    <property type="protein sequence ID" value="BCB90882.1"/>
    <property type="molecule type" value="Genomic_DNA"/>
</dbReference>
<evidence type="ECO:0000313" key="2">
    <source>
        <dbReference type="EMBL" id="BCB90882.1"/>
    </source>
</evidence>
<reference evidence="2 3" key="2">
    <citation type="submission" date="2020-03" db="EMBL/GenBank/DDBJ databases">
        <authorList>
            <person name="Ichikawa N."/>
            <person name="Kimura A."/>
            <person name="Kitahashi Y."/>
            <person name="Uohara A."/>
        </authorList>
    </citation>
    <scope>NUCLEOTIDE SEQUENCE [LARGE SCALE GENOMIC DNA]</scope>
    <source>
        <strain evidence="2 3">NBRC 105367</strain>
    </source>
</reference>
<proteinExistence type="predicted"/>
<evidence type="ECO:0000313" key="3">
    <source>
        <dbReference type="Proteomes" id="UP000503011"/>
    </source>
</evidence>
<protein>
    <submittedName>
        <fullName evidence="2">Uncharacterized protein</fullName>
    </submittedName>
</protein>
<feature type="compositionally biased region" description="Low complexity" evidence="1">
    <location>
        <begin position="51"/>
        <end position="64"/>
    </location>
</feature>
<accession>A0A6F8YXR6</accession>
<dbReference type="Proteomes" id="UP000503011">
    <property type="component" value="Chromosome"/>
</dbReference>
<gene>
    <name evidence="2" type="ORF">Psuf_081950</name>
</gene>
<feature type="region of interest" description="Disordered" evidence="1">
    <location>
        <begin position="1"/>
        <end position="99"/>
    </location>
</feature>
<reference evidence="2 3" key="1">
    <citation type="submission" date="2020-03" db="EMBL/GenBank/DDBJ databases">
        <title>Whole genome shotgun sequence of Phytohabitans suffuscus NBRC 105367.</title>
        <authorList>
            <person name="Komaki H."/>
            <person name="Tamura T."/>
        </authorList>
    </citation>
    <scope>NUCLEOTIDE SEQUENCE [LARGE SCALE GENOMIC DNA]</scope>
    <source>
        <strain evidence="2 3">NBRC 105367</strain>
    </source>
</reference>
<dbReference type="KEGG" id="psuu:Psuf_081950"/>
<dbReference type="AlphaFoldDB" id="A0A6F8YXR6"/>
<evidence type="ECO:0000256" key="1">
    <source>
        <dbReference type="SAM" id="MobiDB-lite"/>
    </source>
</evidence>
<organism evidence="2 3">
    <name type="scientific">Phytohabitans suffuscus</name>
    <dbReference type="NCBI Taxonomy" id="624315"/>
    <lineage>
        <taxon>Bacteria</taxon>
        <taxon>Bacillati</taxon>
        <taxon>Actinomycetota</taxon>
        <taxon>Actinomycetes</taxon>
        <taxon>Micromonosporales</taxon>
        <taxon>Micromonosporaceae</taxon>
    </lineage>
</organism>
<keyword evidence="3" id="KW-1185">Reference proteome</keyword>
<name>A0A6F8YXR6_9ACTN</name>
<sequence>MTARSGPARPIGTSSAGLPHHRQAGALRQARQPLAEQDVVVGDGDPQRALSRAAKPKPTAAASTMPSRTVYRVTRRASSHSAPSLTARASPPAPLPGTG</sequence>